<organism evidence="3 4">
    <name type="scientific">Providencia alcalifaciens DSM 30120</name>
    <dbReference type="NCBI Taxonomy" id="520999"/>
    <lineage>
        <taxon>Bacteria</taxon>
        <taxon>Pseudomonadati</taxon>
        <taxon>Pseudomonadota</taxon>
        <taxon>Gammaproteobacteria</taxon>
        <taxon>Enterobacterales</taxon>
        <taxon>Morganellaceae</taxon>
        <taxon>Providencia</taxon>
    </lineage>
</organism>
<evidence type="ECO:0000313" key="4">
    <source>
        <dbReference type="Proteomes" id="UP000003729"/>
    </source>
</evidence>
<comment type="caution">
    <text evidence="3">The sequence shown here is derived from an EMBL/GenBank/DDBJ whole genome shotgun (WGS) entry which is preliminary data.</text>
</comment>
<comment type="caution">
    <text evidence="2">Lacks conserved residue(s) required for the propagation of feature annotation.</text>
</comment>
<dbReference type="eggNOG" id="ENOG5031MN2">
    <property type="taxonomic scope" value="Bacteria"/>
</dbReference>
<gene>
    <name evidence="3" type="ORF">PROVALCAL_01849</name>
</gene>
<dbReference type="PROSITE" id="PS51979">
    <property type="entry name" value="YEBF_CMI"/>
    <property type="match status" value="1"/>
</dbReference>
<evidence type="ECO:0000256" key="1">
    <source>
        <dbReference type="ARBA" id="ARBA00023157"/>
    </source>
</evidence>
<dbReference type="NCBIfam" id="NF041240">
    <property type="entry name" value="YebF_not_Cmi"/>
    <property type="match status" value="1"/>
</dbReference>
<dbReference type="InterPro" id="IPR038703">
    <property type="entry name" value="YebF/Cmi_sf"/>
</dbReference>
<dbReference type="Proteomes" id="UP000003729">
    <property type="component" value="Unassembled WGS sequence"/>
</dbReference>
<dbReference type="EMBL" id="ABXW01000046">
    <property type="protein sequence ID" value="EEB46006.1"/>
    <property type="molecule type" value="Genomic_DNA"/>
</dbReference>
<sequence length="150" mass="16478">MRGVVNLDAVLVSKMDLNFTYISWVPEDGMNINKKMAVVLGGCALVLSSFAFSANKEEGKAAAFVSCGNLTEPQIAAQVKNDFMNNRLPRWADEKAAVGKKAVAWINDNEVTKTEEGYILPLVVRGSKSDLHYRVTVNCKNDTITYNTSN</sequence>
<dbReference type="Gene3D" id="3.10.450.300">
    <property type="entry name" value="YebF/Colicin-M immunity protein"/>
    <property type="match status" value="1"/>
</dbReference>
<reference evidence="3 4" key="1">
    <citation type="submission" date="2008-10" db="EMBL/GenBank/DDBJ databases">
        <title>Draft genome sequence of Providencia alcalifaciens (DSM 30120).</title>
        <authorList>
            <person name="Sudarsanam P."/>
            <person name="Ley R."/>
            <person name="Guruge J."/>
            <person name="Turnbaugh P.J."/>
            <person name="Mahowald M."/>
            <person name="Liep D."/>
            <person name="Gordon J."/>
        </authorList>
    </citation>
    <scope>NUCLEOTIDE SEQUENCE [LARGE SCALE GENOMIC DNA]</scope>
    <source>
        <strain evidence="3 4">DSM 30120</strain>
    </source>
</reference>
<evidence type="ECO:0000256" key="2">
    <source>
        <dbReference type="PROSITE-ProRule" id="PRU01323"/>
    </source>
</evidence>
<name>B6XER8_9GAMM</name>
<protein>
    <submittedName>
        <fullName evidence="3">YebF family protein</fullName>
    </submittedName>
</protein>
<proteinExistence type="predicted"/>
<keyword evidence="1" id="KW-1015">Disulfide bond</keyword>
<evidence type="ECO:0000313" key="3">
    <source>
        <dbReference type="EMBL" id="EEB46006.1"/>
    </source>
</evidence>
<accession>B6XER8</accession>
<dbReference type="InterPro" id="IPR025603">
    <property type="entry name" value="YebF/ColM_immunity"/>
</dbReference>
<dbReference type="AlphaFoldDB" id="B6XER8"/>
<dbReference type="Pfam" id="PF13995">
    <property type="entry name" value="YebF"/>
    <property type="match status" value="1"/>
</dbReference>
<reference evidence="3 4" key="2">
    <citation type="submission" date="2008-10" db="EMBL/GenBank/DDBJ databases">
        <authorList>
            <person name="Fulton L."/>
            <person name="Clifton S."/>
            <person name="Fulton B."/>
            <person name="Xu J."/>
            <person name="Minx P."/>
            <person name="Pepin K.H."/>
            <person name="Johnson M."/>
            <person name="Bhonagiri V."/>
            <person name="Nash W.E."/>
            <person name="Mardis E.R."/>
            <person name="Wilson R.K."/>
        </authorList>
    </citation>
    <scope>NUCLEOTIDE SEQUENCE [LARGE SCALE GENOMIC DNA]</scope>
    <source>
        <strain evidence="3 4">DSM 30120</strain>
    </source>
</reference>